<evidence type="ECO:0000256" key="7">
    <source>
        <dbReference type="ARBA" id="ARBA00023136"/>
    </source>
</evidence>
<dbReference type="EMBL" id="LNNH01000055">
    <property type="protein sequence ID" value="KWW11289.1"/>
    <property type="molecule type" value="Genomic_DNA"/>
</dbReference>
<feature type="transmembrane region" description="Helical" evidence="8">
    <location>
        <begin position="122"/>
        <end position="143"/>
    </location>
</feature>
<sequence length="437" mass="46093">MSNQSPLKVASLGLQHVLAMYAGAIVIPLIVGGALGLTAAQLTYLVSIDILMCGIATLLQVWKNKFFGIGLPVVLGCTFTAVSPMIAIGTQYGINSIYGSILVSGLIVVLISKFFGKLARFFPPIVTGSVVLIIGITLIPVAINNLGGGQGAEDFGDLTNVALGFGTLLFIIFMYKFSTGFVRSISILLGLLVGTLVAFFLGKVDFSSVVNATWLHMPHFFYFGLPTFNITPIITMTLVAIVSLVESTGVYYALGEITEKEISEDDLARGYRAEGLAIMIGGLFNAFPYTAFSQNVGLIQLSGIKTRNVIYTTAGILIFIGFVPKIGAFTTIIPSSVLGGAMVAMFGMVVAAGIKMLSKVDFASQENLLIIACSVGMGLGVTVVPELFAQIPQSFQILTENGIVAGSLTAIFLNIIFNIIPTKGKVKQAGLQGQKAA</sequence>
<dbReference type="PROSITE" id="PS01116">
    <property type="entry name" value="XANTH_URACIL_PERMASE"/>
    <property type="match status" value="1"/>
</dbReference>
<feature type="transmembrane region" description="Helical" evidence="8">
    <location>
        <begin position="369"/>
        <end position="391"/>
    </location>
</feature>
<keyword evidence="5 8" id="KW-0812">Transmembrane</keyword>
<proteinExistence type="inferred from homology"/>
<dbReference type="AlphaFoldDB" id="A0A109MSE5"/>
<evidence type="ECO:0000256" key="1">
    <source>
        <dbReference type="ARBA" id="ARBA00004651"/>
    </source>
</evidence>
<evidence type="ECO:0000313" key="9">
    <source>
        <dbReference type="EMBL" id="KWW11289.1"/>
    </source>
</evidence>
<name>A0A109MSE5_9BACI</name>
<dbReference type="NCBIfam" id="TIGR00801">
    <property type="entry name" value="ncs2"/>
    <property type="match status" value="1"/>
</dbReference>
<comment type="subcellular location">
    <subcellularLocation>
        <location evidence="1">Cell membrane</location>
        <topology evidence="1">Multi-pass membrane protein</topology>
    </subcellularLocation>
</comment>
<keyword evidence="4" id="KW-1003">Cell membrane</keyword>
<evidence type="ECO:0000313" key="10">
    <source>
        <dbReference type="Proteomes" id="UP000064189"/>
    </source>
</evidence>
<accession>A0A109MSE5</accession>
<dbReference type="Proteomes" id="UP000064189">
    <property type="component" value="Unassembled WGS sequence"/>
</dbReference>
<evidence type="ECO:0000256" key="6">
    <source>
        <dbReference type="ARBA" id="ARBA00022989"/>
    </source>
</evidence>
<keyword evidence="10" id="KW-1185">Reference proteome</keyword>
<feature type="transmembrane region" description="Helical" evidence="8">
    <location>
        <begin position="155"/>
        <end position="174"/>
    </location>
</feature>
<feature type="transmembrane region" description="Helical" evidence="8">
    <location>
        <begin position="309"/>
        <end position="332"/>
    </location>
</feature>
<feature type="transmembrane region" description="Helical" evidence="8">
    <location>
        <begin position="12"/>
        <end position="36"/>
    </location>
</feature>
<dbReference type="InterPro" id="IPR006043">
    <property type="entry name" value="NCS2"/>
</dbReference>
<feature type="transmembrane region" description="Helical" evidence="8">
    <location>
        <begin position="69"/>
        <end position="90"/>
    </location>
</feature>
<comment type="similarity">
    <text evidence="2">Belongs to the nucleobase:cation symporter-2 (NCS2) (TC 2.A.40) family.</text>
</comment>
<organism evidence="9 10">
    <name type="scientific">Peribacillus simplex</name>
    <dbReference type="NCBI Taxonomy" id="1478"/>
    <lineage>
        <taxon>Bacteria</taxon>
        <taxon>Bacillati</taxon>
        <taxon>Bacillota</taxon>
        <taxon>Bacilli</taxon>
        <taxon>Bacillales</taxon>
        <taxon>Bacillaceae</taxon>
        <taxon>Peribacillus</taxon>
    </lineage>
</organism>
<dbReference type="GO" id="GO:0005886">
    <property type="term" value="C:plasma membrane"/>
    <property type="evidence" value="ECO:0007669"/>
    <property type="project" value="UniProtKB-SubCell"/>
</dbReference>
<evidence type="ECO:0000256" key="3">
    <source>
        <dbReference type="ARBA" id="ARBA00022448"/>
    </source>
</evidence>
<dbReference type="InterPro" id="IPR017588">
    <property type="entry name" value="UacT-like"/>
</dbReference>
<keyword evidence="6 8" id="KW-1133">Transmembrane helix</keyword>
<dbReference type="NCBIfam" id="TIGR03173">
    <property type="entry name" value="pbuX"/>
    <property type="match status" value="1"/>
</dbReference>
<dbReference type="Pfam" id="PF00860">
    <property type="entry name" value="Xan_ur_permease"/>
    <property type="match status" value="1"/>
</dbReference>
<reference evidence="9 10" key="1">
    <citation type="submission" date="2015-11" db="EMBL/GenBank/DDBJ databases">
        <title>Genome Sequence of Bacillus simplex strain VanAntwerpen2.</title>
        <authorList>
            <person name="Couger M.B."/>
        </authorList>
    </citation>
    <scope>NUCLEOTIDE SEQUENCE [LARGE SCALE GENOMIC DNA]</scope>
    <source>
        <strain evidence="9 10">VanAntwerpen02</strain>
    </source>
</reference>
<evidence type="ECO:0000256" key="4">
    <source>
        <dbReference type="ARBA" id="ARBA00022475"/>
    </source>
</evidence>
<evidence type="ECO:0000256" key="8">
    <source>
        <dbReference type="SAM" id="Phobius"/>
    </source>
</evidence>
<gene>
    <name evidence="9" type="ORF">AS888_01785</name>
</gene>
<dbReference type="PANTHER" id="PTHR42810">
    <property type="entry name" value="PURINE PERMEASE C1399.01C-RELATED"/>
    <property type="match status" value="1"/>
</dbReference>
<dbReference type="PANTHER" id="PTHR42810:SF4">
    <property type="entry name" value="URIC ACID TRANSPORTER UACT"/>
    <property type="match status" value="1"/>
</dbReference>
<evidence type="ECO:0000256" key="2">
    <source>
        <dbReference type="ARBA" id="ARBA00008821"/>
    </source>
</evidence>
<dbReference type="InterPro" id="IPR006042">
    <property type="entry name" value="Xan_ur_permease"/>
</dbReference>
<feature type="transmembrane region" description="Helical" evidence="8">
    <location>
        <begin position="338"/>
        <end position="357"/>
    </location>
</feature>
<protein>
    <submittedName>
        <fullName evidence="9">Xanthine permease</fullName>
    </submittedName>
</protein>
<feature type="transmembrane region" description="Helical" evidence="8">
    <location>
        <begin position="42"/>
        <end position="62"/>
    </location>
</feature>
<feature type="transmembrane region" description="Helical" evidence="8">
    <location>
        <begin position="403"/>
        <end position="420"/>
    </location>
</feature>
<evidence type="ECO:0000256" key="5">
    <source>
        <dbReference type="ARBA" id="ARBA00022692"/>
    </source>
</evidence>
<dbReference type="RefSeq" id="WP_061144232.1">
    <property type="nucleotide sequence ID" value="NZ_LNNH01000055.1"/>
</dbReference>
<keyword evidence="3" id="KW-0813">Transport</keyword>
<comment type="caution">
    <text evidence="9">The sequence shown here is derived from an EMBL/GenBank/DDBJ whole genome shotgun (WGS) entry which is preliminary data.</text>
</comment>
<keyword evidence="7 8" id="KW-0472">Membrane</keyword>
<dbReference type="NCBIfam" id="NF037981">
    <property type="entry name" value="NCS2_1"/>
    <property type="match status" value="1"/>
</dbReference>
<feature type="transmembrane region" description="Helical" evidence="8">
    <location>
        <begin position="181"/>
        <end position="201"/>
    </location>
</feature>
<dbReference type="GO" id="GO:0042907">
    <property type="term" value="F:xanthine transmembrane transporter activity"/>
    <property type="evidence" value="ECO:0007669"/>
    <property type="project" value="TreeGrafter"/>
</dbReference>
<feature type="transmembrane region" description="Helical" evidence="8">
    <location>
        <begin position="221"/>
        <end position="245"/>
    </location>
</feature>
<feature type="transmembrane region" description="Helical" evidence="8">
    <location>
        <begin position="96"/>
        <end position="115"/>
    </location>
</feature>